<keyword evidence="2" id="KW-1185">Reference proteome</keyword>
<organism evidence="1 2">
    <name type="scientific">Sesamum angolense</name>
    <dbReference type="NCBI Taxonomy" id="2727404"/>
    <lineage>
        <taxon>Eukaryota</taxon>
        <taxon>Viridiplantae</taxon>
        <taxon>Streptophyta</taxon>
        <taxon>Embryophyta</taxon>
        <taxon>Tracheophyta</taxon>
        <taxon>Spermatophyta</taxon>
        <taxon>Magnoliopsida</taxon>
        <taxon>eudicotyledons</taxon>
        <taxon>Gunneridae</taxon>
        <taxon>Pentapetalae</taxon>
        <taxon>asterids</taxon>
        <taxon>lamiids</taxon>
        <taxon>Lamiales</taxon>
        <taxon>Pedaliaceae</taxon>
        <taxon>Sesamum</taxon>
    </lineage>
</organism>
<evidence type="ECO:0000313" key="2">
    <source>
        <dbReference type="Proteomes" id="UP001289374"/>
    </source>
</evidence>
<gene>
    <name evidence="1" type="ORF">Sango_0023400</name>
</gene>
<comment type="caution">
    <text evidence="1">The sequence shown here is derived from an EMBL/GenBank/DDBJ whole genome shotgun (WGS) entry which is preliminary data.</text>
</comment>
<name>A0AAE2C584_9LAMI</name>
<dbReference type="AlphaFoldDB" id="A0AAE2C584"/>
<evidence type="ECO:0000313" key="1">
    <source>
        <dbReference type="EMBL" id="KAK4409504.1"/>
    </source>
</evidence>
<accession>A0AAE2C584</accession>
<evidence type="ECO:0008006" key="3">
    <source>
        <dbReference type="Google" id="ProtNLM"/>
    </source>
</evidence>
<dbReference type="EMBL" id="JACGWL010000001">
    <property type="protein sequence ID" value="KAK4409504.1"/>
    <property type="molecule type" value="Genomic_DNA"/>
</dbReference>
<protein>
    <recommendedName>
        <fullName evidence="3">Reverse transcriptase zinc-binding domain-containing protein</fullName>
    </recommendedName>
</protein>
<reference evidence="1" key="2">
    <citation type="journal article" date="2024" name="Plant">
        <title>Genomic evolution and insights into agronomic trait innovations of Sesamum species.</title>
        <authorList>
            <person name="Miao H."/>
            <person name="Wang L."/>
            <person name="Qu L."/>
            <person name="Liu H."/>
            <person name="Sun Y."/>
            <person name="Le M."/>
            <person name="Wang Q."/>
            <person name="Wei S."/>
            <person name="Zheng Y."/>
            <person name="Lin W."/>
            <person name="Duan Y."/>
            <person name="Cao H."/>
            <person name="Xiong S."/>
            <person name="Wang X."/>
            <person name="Wei L."/>
            <person name="Li C."/>
            <person name="Ma Q."/>
            <person name="Ju M."/>
            <person name="Zhao R."/>
            <person name="Li G."/>
            <person name="Mu C."/>
            <person name="Tian Q."/>
            <person name="Mei H."/>
            <person name="Zhang T."/>
            <person name="Gao T."/>
            <person name="Zhang H."/>
        </authorList>
    </citation>
    <scope>NUCLEOTIDE SEQUENCE</scope>
    <source>
        <strain evidence="1">K16</strain>
    </source>
</reference>
<dbReference type="Proteomes" id="UP001289374">
    <property type="component" value="Unassembled WGS sequence"/>
</dbReference>
<sequence>MSFTWRSILDLQWKIGDGKHVRVWFDPWLPRPYTYFPITPRNLFHDVHLWDLMDSAHEGWNFDLLDYLFYPRDAKLIKPIPTKRSHIDDSQIWHFNKLCIFSIKSTYLPCFQTGLKPSQNMEEHSNKFVRNWLFIWEGGTSRLLRIQMVNLMIVWRCGKLQFDFHNVVTVKPSAPLCSRWFTPCRGKSRSANMVAHCLARSDCPDQKGLDPPITLFETLRTDTHDVLRNFMISL</sequence>
<reference evidence="1" key="1">
    <citation type="submission" date="2020-06" db="EMBL/GenBank/DDBJ databases">
        <authorList>
            <person name="Li T."/>
            <person name="Hu X."/>
            <person name="Zhang T."/>
            <person name="Song X."/>
            <person name="Zhang H."/>
            <person name="Dai N."/>
            <person name="Sheng W."/>
            <person name="Hou X."/>
            <person name="Wei L."/>
        </authorList>
    </citation>
    <scope>NUCLEOTIDE SEQUENCE</scope>
    <source>
        <strain evidence="1">K16</strain>
        <tissue evidence="1">Leaf</tissue>
    </source>
</reference>
<proteinExistence type="predicted"/>